<comment type="similarity">
    <text evidence="4">Belongs to the cytochrome P450 family.</text>
</comment>
<accession>A0A9W8MLE9</accession>
<evidence type="ECO:0000256" key="4">
    <source>
        <dbReference type="ARBA" id="ARBA00010617"/>
    </source>
</evidence>
<dbReference type="PRINTS" id="PR00385">
    <property type="entry name" value="P450"/>
</dbReference>
<comment type="subcellular location">
    <subcellularLocation>
        <location evidence="2">Membrane</location>
    </subcellularLocation>
</comment>
<comment type="cofactor">
    <cofactor evidence="1 13">
        <name>heme</name>
        <dbReference type="ChEBI" id="CHEBI:30413"/>
    </cofactor>
</comment>
<dbReference type="AlphaFoldDB" id="A0A9W8MLE9"/>
<name>A0A9W8MLE9_9AGAR</name>
<reference evidence="14" key="1">
    <citation type="submission" date="2022-06" db="EMBL/GenBank/DDBJ databases">
        <title>Genome Sequence of Candolleomyces eurysporus.</title>
        <authorList>
            <person name="Buettner E."/>
        </authorList>
    </citation>
    <scope>NUCLEOTIDE SEQUENCE</scope>
    <source>
        <strain evidence="14">VTCC 930004</strain>
    </source>
</reference>
<dbReference type="SUPFAM" id="SSF48264">
    <property type="entry name" value="Cytochrome P450"/>
    <property type="match status" value="2"/>
</dbReference>
<keyword evidence="7 13" id="KW-0479">Metal-binding</keyword>
<feature type="non-terminal residue" evidence="14">
    <location>
        <position position="731"/>
    </location>
</feature>
<gene>
    <name evidence="14" type="ORF">H1R20_g2133</name>
</gene>
<dbReference type="PANTHER" id="PTHR24305">
    <property type="entry name" value="CYTOCHROME P450"/>
    <property type="match status" value="1"/>
</dbReference>
<keyword evidence="10 13" id="KW-0408">Iron</keyword>
<dbReference type="InterPro" id="IPR036396">
    <property type="entry name" value="Cyt_P450_sf"/>
</dbReference>
<feature type="binding site" description="axial binding residue" evidence="13">
    <location>
        <position position="667"/>
    </location>
    <ligand>
        <name>heme</name>
        <dbReference type="ChEBI" id="CHEBI:30413"/>
    </ligand>
    <ligandPart>
        <name>Fe</name>
        <dbReference type="ChEBI" id="CHEBI:18248"/>
    </ligandPart>
</feature>
<evidence type="ECO:0000256" key="1">
    <source>
        <dbReference type="ARBA" id="ARBA00001971"/>
    </source>
</evidence>
<keyword evidence="6" id="KW-0812">Transmembrane</keyword>
<keyword evidence="12" id="KW-0472">Membrane</keyword>
<evidence type="ECO:0000256" key="11">
    <source>
        <dbReference type="ARBA" id="ARBA00023033"/>
    </source>
</evidence>
<organism evidence="14 15">
    <name type="scientific">Candolleomyces eurysporus</name>
    <dbReference type="NCBI Taxonomy" id="2828524"/>
    <lineage>
        <taxon>Eukaryota</taxon>
        <taxon>Fungi</taxon>
        <taxon>Dikarya</taxon>
        <taxon>Basidiomycota</taxon>
        <taxon>Agaricomycotina</taxon>
        <taxon>Agaricomycetes</taxon>
        <taxon>Agaricomycetidae</taxon>
        <taxon>Agaricales</taxon>
        <taxon>Agaricineae</taxon>
        <taxon>Psathyrellaceae</taxon>
        <taxon>Candolleomyces</taxon>
    </lineage>
</organism>
<keyword evidence="15" id="KW-1185">Reference proteome</keyword>
<comment type="pathway">
    <text evidence="3">Secondary metabolite biosynthesis; terpenoid biosynthesis.</text>
</comment>
<evidence type="ECO:0000256" key="9">
    <source>
        <dbReference type="ARBA" id="ARBA00023002"/>
    </source>
</evidence>
<keyword evidence="11" id="KW-0503">Monooxygenase</keyword>
<evidence type="ECO:0008006" key="16">
    <source>
        <dbReference type="Google" id="ProtNLM"/>
    </source>
</evidence>
<dbReference type="GO" id="GO:0016705">
    <property type="term" value="F:oxidoreductase activity, acting on paired donors, with incorporation or reduction of molecular oxygen"/>
    <property type="evidence" value="ECO:0007669"/>
    <property type="project" value="InterPro"/>
</dbReference>
<dbReference type="PANTHER" id="PTHR24305:SF166">
    <property type="entry name" value="CYTOCHROME P450 12A4, MITOCHONDRIAL-RELATED"/>
    <property type="match status" value="1"/>
</dbReference>
<dbReference type="CDD" id="cd11069">
    <property type="entry name" value="CYP_FUM15-like"/>
    <property type="match status" value="1"/>
</dbReference>
<dbReference type="GO" id="GO:0016020">
    <property type="term" value="C:membrane"/>
    <property type="evidence" value="ECO:0007669"/>
    <property type="project" value="UniProtKB-SubCell"/>
</dbReference>
<sequence length="731" mass="81571">MATDLPDNQRMSDQEILAQIPTFLSVGHESTSVQKGQMIIVPIVPVNEDSTIWGEDSHEFRPERWESIPDAANAIPGIWSNSLAFLGGPRACIGYRFAVMEMKSLLFTLIRSFEFESAGPVEDIGKKFVVVQRPFLKSRPEAGTQMPLKTSLKVSYCCRAEYFTNFTAQAIAGDKIVATALKNSPLHTPEYPRMGLPSLPIIPLVAALLAYWSFKVASFFYGYWTSAVRRLPGPPSPSFVYGSEKEMLEGGTALLERWVEKYGPTIHLQSFIGMSKLYTTDLKALHHILMNSYTYQKPEWFSYRIEEVVGKGLLTVEEDTHKRQRKIMNPAFSASQIRELGPMFVEKSLELRDIWEAEIRQQGGVGTIDIFLWLNRAALDIIGLGGFDYKFNALSGGENSGELHQAFAETIANLLKFSPISFLRAAFPALRWLPTGAGNGAGTAHKIMGDIGRQLIDTGKQAVYQSSKAGENSLKSKDLLTVLLRANMATDIPDNQRMSDEEALAQIFTVMAAGHETTSTATVWALYALMKAPDVQKKLRNELLQVSSDSPSMDELNALPYLDAVIREALRLHTPLPLTFRISVKDDVLPLNTPVRDKSGKTHESIHIRKGQMITIPMTPINEEKTIWGEDRLEFRPERWERVPEAANAIPGVWGNSMAFFGGPRACIGYRFAVMAMKAMLFSLVRAFELEPAGPVEDIGKSFFVVHRPFLKSDPEAGSQLPLKVRLYQKI</sequence>
<dbReference type="Pfam" id="PF00067">
    <property type="entry name" value="p450"/>
    <property type="match status" value="2"/>
</dbReference>
<dbReference type="InterPro" id="IPR050121">
    <property type="entry name" value="Cytochrome_P450_monoxygenase"/>
</dbReference>
<evidence type="ECO:0000256" key="10">
    <source>
        <dbReference type="ARBA" id="ARBA00023004"/>
    </source>
</evidence>
<keyword evidence="5 13" id="KW-0349">Heme</keyword>
<comment type="caution">
    <text evidence="14">The sequence shown here is derived from an EMBL/GenBank/DDBJ whole genome shotgun (WGS) entry which is preliminary data.</text>
</comment>
<dbReference type="InterPro" id="IPR001128">
    <property type="entry name" value="Cyt_P450"/>
</dbReference>
<keyword evidence="9" id="KW-0560">Oxidoreductase</keyword>
<evidence type="ECO:0000256" key="3">
    <source>
        <dbReference type="ARBA" id="ARBA00004721"/>
    </source>
</evidence>
<proteinExistence type="inferred from homology"/>
<evidence type="ECO:0000256" key="12">
    <source>
        <dbReference type="ARBA" id="ARBA00023136"/>
    </source>
</evidence>
<dbReference type="GO" id="GO:0005506">
    <property type="term" value="F:iron ion binding"/>
    <property type="evidence" value="ECO:0007669"/>
    <property type="project" value="InterPro"/>
</dbReference>
<evidence type="ECO:0000313" key="15">
    <source>
        <dbReference type="Proteomes" id="UP001140091"/>
    </source>
</evidence>
<dbReference type="GO" id="GO:0020037">
    <property type="term" value="F:heme binding"/>
    <property type="evidence" value="ECO:0007669"/>
    <property type="project" value="InterPro"/>
</dbReference>
<evidence type="ECO:0000256" key="5">
    <source>
        <dbReference type="ARBA" id="ARBA00022617"/>
    </source>
</evidence>
<dbReference type="OrthoDB" id="1470350at2759"/>
<dbReference type="Proteomes" id="UP001140091">
    <property type="component" value="Unassembled WGS sequence"/>
</dbReference>
<keyword evidence="8" id="KW-1133">Transmembrane helix</keyword>
<dbReference type="EMBL" id="JANBPK010000707">
    <property type="protein sequence ID" value="KAJ2935001.1"/>
    <property type="molecule type" value="Genomic_DNA"/>
</dbReference>
<dbReference type="InterPro" id="IPR002403">
    <property type="entry name" value="Cyt_P450_E_grp-IV"/>
</dbReference>
<evidence type="ECO:0000256" key="8">
    <source>
        <dbReference type="ARBA" id="ARBA00022989"/>
    </source>
</evidence>
<evidence type="ECO:0000256" key="2">
    <source>
        <dbReference type="ARBA" id="ARBA00004370"/>
    </source>
</evidence>
<protein>
    <recommendedName>
        <fullName evidence="16">Cytochrome P450</fullName>
    </recommendedName>
</protein>
<dbReference type="GO" id="GO:0004497">
    <property type="term" value="F:monooxygenase activity"/>
    <property type="evidence" value="ECO:0007669"/>
    <property type="project" value="UniProtKB-KW"/>
</dbReference>
<evidence type="ECO:0000256" key="7">
    <source>
        <dbReference type="ARBA" id="ARBA00022723"/>
    </source>
</evidence>
<evidence type="ECO:0000256" key="6">
    <source>
        <dbReference type="ARBA" id="ARBA00022692"/>
    </source>
</evidence>
<evidence type="ECO:0000313" key="14">
    <source>
        <dbReference type="EMBL" id="KAJ2935001.1"/>
    </source>
</evidence>
<dbReference type="PRINTS" id="PR00465">
    <property type="entry name" value="EP450IV"/>
</dbReference>
<evidence type="ECO:0000256" key="13">
    <source>
        <dbReference type="PIRSR" id="PIRSR602403-1"/>
    </source>
</evidence>
<dbReference type="Gene3D" id="1.10.630.10">
    <property type="entry name" value="Cytochrome P450"/>
    <property type="match status" value="2"/>
</dbReference>